<keyword evidence="3 6" id="KW-0812">Transmembrane</keyword>
<keyword evidence="2" id="KW-1003">Cell membrane</keyword>
<feature type="domain" description="EamA" evidence="7">
    <location>
        <begin position="10"/>
        <end position="142"/>
    </location>
</feature>
<dbReference type="InterPro" id="IPR037185">
    <property type="entry name" value="EmrE-like"/>
</dbReference>
<dbReference type="Pfam" id="PF00892">
    <property type="entry name" value="EamA"/>
    <property type="match status" value="2"/>
</dbReference>
<keyword evidence="5 6" id="KW-0472">Membrane</keyword>
<name>A0ABQ2PBJ3_9NEIS</name>
<feature type="transmembrane region" description="Helical" evidence="6">
    <location>
        <begin position="68"/>
        <end position="88"/>
    </location>
</feature>
<dbReference type="Proteomes" id="UP000637267">
    <property type="component" value="Unassembled WGS sequence"/>
</dbReference>
<dbReference type="EMBL" id="BMLX01000003">
    <property type="protein sequence ID" value="GGP22544.1"/>
    <property type="molecule type" value="Genomic_DNA"/>
</dbReference>
<evidence type="ECO:0000259" key="7">
    <source>
        <dbReference type="Pfam" id="PF00892"/>
    </source>
</evidence>
<protein>
    <submittedName>
        <fullName evidence="8">Multidrug DMT transporter permease</fullName>
    </submittedName>
</protein>
<feature type="transmembrane region" description="Helical" evidence="6">
    <location>
        <begin position="186"/>
        <end position="206"/>
    </location>
</feature>
<organism evidence="8 9">
    <name type="scientific">Silvimonas iriomotensis</name>
    <dbReference type="NCBI Taxonomy" id="449662"/>
    <lineage>
        <taxon>Bacteria</taxon>
        <taxon>Pseudomonadati</taxon>
        <taxon>Pseudomonadota</taxon>
        <taxon>Betaproteobacteria</taxon>
        <taxon>Neisseriales</taxon>
        <taxon>Chitinibacteraceae</taxon>
        <taxon>Silvimonas</taxon>
    </lineage>
</organism>
<feature type="transmembrane region" description="Helical" evidence="6">
    <location>
        <begin position="100"/>
        <end position="121"/>
    </location>
</feature>
<feature type="transmembrane region" description="Helical" evidence="6">
    <location>
        <begin position="276"/>
        <end position="296"/>
    </location>
</feature>
<dbReference type="InterPro" id="IPR000620">
    <property type="entry name" value="EamA_dom"/>
</dbReference>
<reference evidence="9" key="1">
    <citation type="journal article" date="2019" name="Int. J. Syst. Evol. Microbiol.">
        <title>The Global Catalogue of Microorganisms (GCM) 10K type strain sequencing project: providing services to taxonomists for standard genome sequencing and annotation.</title>
        <authorList>
            <consortium name="The Broad Institute Genomics Platform"/>
            <consortium name="The Broad Institute Genome Sequencing Center for Infectious Disease"/>
            <person name="Wu L."/>
            <person name="Ma J."/>
        </authorList>
    </citation>
    <scope>NUCLEOTIDE SEQUENCE [LARGE SCALE GENOMIC DNA]</scope>
    <source>
        <strain evidence="9">CGMCC 1.8859</strain>
    </source>
</reference>
<keyword evidence="4 6" id="KW-1133">Transmembrane helix</keyword>
<feature type="transmembrane region" description="Helical" evidence="6">
    <location>
        <begin position="128"/>
        <end position="146"/>
    </location>
</feature>
<gene>
    <name evidence="8" type="ORF">GCM10010970_25760</name>
</gene>
<feature type="transmembrane region" description="Helical" evidence="6">
    <location>
        <begin position="158"/>
        <end position="174"/>
    </location>
</feature>
<dbReference type="PANTHER" id="PTHR42920">
    <property type="entry name" value="OS03G0707200 PROTEIN-RELATED"/>
    <property type="match status" value="1"/>
</dbReference>
<evidence type="ECO:0000256" key="1">
    <source>
        <dbReference type="ARBA" id="ARBA00004651"/>
    </source>
</evidence>
<evidence type="ECO:0000256" key="6">
    <source>
        <dbReference type="SAM" id="Phobius"/>
    </source>
</evidence>
<feature type="transmembrane region" description="Helical" evidence="6">
    <location>
        <begin position="36"/>
        <end position="56"/>
    </location>
</feature>
<dbReference type="PANTHER" id="PTHR42920:SF11">
    <property type="entry name" value="INNER MEMBRANE PROTEIN YTFF"/>
    <property type="match status" value="1"/>
</dbReference>
<dbReference type="RefSeq" id="WP_188704769.1">
    <property type="nucleotide sequence ID" value="NZ_BMLX01000003.1"/>
</dbReference>
<evidence type="ECO:0000256" key="5">
    <source>
        <dbReference type="ARBA" id="ARBA00023136"/>
    </source>
</evidence>
<evidence type="ECO:0000313" key="9">
    <source>
        <dbReference type="Proteomes" id="UP000637267"/>
    </source>
</evidence>
<feature type="transmembrane region" description="Helical" evidence="6">
    <location>
        <begin position="218"/>
        <end position="239"/>
    </location>
</feature>
<evidence type="ECO:0000256" key="4">
    <source>
        <dbReference type="ARBA" id="ARBA00022989"/>
    </source>
</evidence>
<comment type="caution">
    <text evidence="8">The sequence shown here is derived from an EMBL/GenBank/DDBJ whole genome shotgun (WGS) entry which is preliminary data.</text>
</comment>
<dbReference type="SUPFAM" id="SSF103481">
    <property type="entry name" value="Multidrug resistance efflux transporter EmrE"/>
    <property type="match status" value="2"/>
</dbReference>
<evidence type="ECO:0000313" key="8">
    <source>
        <dbReference type="EMBL" id="GGP22544.1"/>
    </source>
</evidence>
<accession>A0ABQ2PBJ3</accession>
<evidence type="ECO:0000256" key="2">
    <source>
        <dbReference type="ARBA" id="ARBA00022475"/>
    </source>
</evidence>
<keyword evidence="9" id="KW-1185">Reference proteome</keyword>
<feature type="domain" description="EamA" evidence="7">
    <location>
        <begin position="157"/>
        <end position="291"/>
    </location>
</feature>
<proteinExistence type="predicted"/>
<comment type="subcellular location">
    <subcellularLocation>
        <location evidence="1">Cell membrane</location>
        <topology evidence="1">Multi-pass membrane protein</topology>
    </subcellularLocation>
</comment>
<sequence length="310" mass="32932">MSATPHSRPVVLATLAALFWAGNFVAGRFLHGQLSPLTISFGRWLVALACLAPLVLPRWRTVLPQLRPHWRAIVVLGLAGIALCNTLIYRGVTQTSATNAVMLSAFIPMGVLLGGHLFCGLRMTMAQTLGTVLSFCGVAFILTHGHPAALLQLTLNPGDLWILAAVVCWAAYTLKLRQIPASIDKTALLFAVIGAGTVCLLPAVALEWSLRGLPHVTVQSGSVLLFLGVFPSVLSYQFYNIAVARLGGARASSFMHLIPPCGTVMSLMLLGEQLHWWHVAGLAVILAGVATANGLLSGHGFSRPTPAPTR</sequence>
<evidence type="ECO:0000256" key="3">
    <source>
        <dbReference type="ARBA" id="ARBA00022692"/>
    </source>
</evidence>
<dbReference type="InterPro" id="IPR051258">
    <property type="entry name" value="Diverse_Substrate_Transporter"/>
</dbReference>